<dbReference type="RefSeq" id="WP_091182116.1">
    <property type="nucleotide sequence ID" value="NZ_FOFA01000006.1"/>
</dbReference>
<feature type="transmembrane region" description="Helical" evidence="1">
    <location>
        <begin position="95"/>
        <end position="113"/>
    </location>
</feature>
<sequence>MTPLELTGAGWHLGVLLGKVGLLLGLGVVMASSPTTAGVEVSVLGVRAGARRRVVVIVAAIWTVSLLLALLLTAVSPNTLHALWTGRVEPVVAQRWFDVAVGVALVLFAVRRWRAARHPRTPKPPDRLDRPGVLATVVGLNCLVSTTGPATMYLVVRTVGTMPLLLWPVGYLAFLVGAALPYVVLAVLLVRVPRLESALSRRLTAFGRLDLRRPEAVAVAALGLGLTGWALVRSVTG</sequence>
<evidence type="ECO:0000313" key="3">
    <source>
        <dbReference type="Proteomes" id="UP000198504"/>
    </source>
</evidence>
<evidence type="ECO:0000313" key="2">
    <source>
        <dbReference type="EMBL" id="SEQ82335.1"/>
    </source>
</evidence>
<evidence type="ECO:0008006" key="4">
    <source>
        <dbReference type="Google" id="ProtNLM"/>
    </source>
</evidence>
<keyword evidence="1" id="KW-0812">Transmembrane</keyword>
<dbReference type="EMBL" id="FOFA01000006">
    <property type="protein sequence ID" value="SEQ82335.1"/>
    <property type="molecule type" value="Genomic_DNA"/>
</dbReference>
<accession>A0A1H9J6U6</accession>
<keyword evidence="1" id="KW-0472">Membrane</keyword>
<dbReference type="STRING" id="1036181.SAMN05421756_106103"/>
<protein>
    <recommendedName>
        <fullName evidence="4">Sap, sulfolipid-1-addressing protein</fullName>
    </recommendedName>
</protein>
<feature type="transmembrane region" description="Helical" evidence="1">
    <location>
        <begin position="168"/>
        <end position="190"/>
    </location>
</feature>
<proteinExistence type="predicted"/>
<dbReference type="AlphaFoldDB" id="A0A1H9J6U6"/>
<organism evidence="2 3">
    <name type="scientific">Microlunatus flavus</name>
    <dbReference type="NCBI Taxonomy" id="1036181"/>
    <lineage>
        <taxon>Bacteria</taxon>
        <taxon>Bacillati</taxon>
        <taxon>Actinomycetota</taxon>
        <taxon>Actinomycetes</taxon>
        <taxon>Propionibacteriales</taxon>
        <taxon>Propionibacteriaceae</taxon>
        <taxon>Microlunatus</taxon>
    </lineage>
</organism>
<feature type="transmembrane region" description="Helical" evidence="1">
    <location>
        <begin position="133"/>
        <end position="156"/>
    </location>
</feature>
<dbReference type="Proteomes" id="UP000198504">
    <property type="component" value="Unassembled WGS sequence"/>
</dbReference>
<feature type="transmembrane region" description="Helical" evidence="1">
    <location>
        <begin position="211"/>
        <end position="232"/>
    </location>
</feature>
<feature type="transmembrane region" description="Helical" evidence="1">
    <location>
        <begin position="54"/>
        <end position="75"/>
    </location>
</feature>
<evidence type="ECO:0000256" key="1">
    <source>
        <dbReference type="SAM" id="Phobius"/>
    </source>
</evidence>
<feature type="transmembrane region" description="Helical" evidence="1">
    <location>
        <begin position="12"/>
        <end position="33"/>
    </location>
</feature>
<gene>
    <name evidence="2" type="ORF">SAMN05421756_106103</name>
</gene>
<name>A0A1H9J6U6_9ACTN</name>
<reference evidence="3" key="1">
    <citation type="submission" date="2016-10" db="EMBL/GenBank/DDBJ databases">
        <authorList>
            <person name="Varghese N."/>
            <person name="Submissions S."/>
        </authorList>
    </citation>
    <scope>NUCLEOTIDE SEQUENCE [LARGE SCALE GENOMIC DNA]</scope>
    <source>
        <strain evidence="3">CGMCC 4.6856</strain>
    </source>
</reference>
<keyword evidence="3" id="KW-1185">Reference proteome</keyword>
<keyword evidence="1" id="KW-1133">Transmembrane helix</keyword>